<organism evidence="3 4">
    <name type="scientific">Jaapia argillacea MUCL 33604</name>
    <dbReference type="NCBI Taxonomy" id="933084"/>
    <lineage>
        <taxon>Eukaryota</taxon>
        <taxon>Fungi</taxon>
        <taxon>Dikarya</taxon>
        <taxon>Basidiomycota</taxon>
        <taxon>Agaricomycotina</taxon>
        <taxon>Agaricomycetes</taxon>
        <taxon>Agaricomycetidae</taxon>
        <taxon>Jaapiales</taxon>
        <taxon>Jaapiaceae</taxon>
        <taxon>Jaapia</taxon>
    </lineage>
</organism>
<feature type="region of interest" description="Disordered" evidence="1">
    <location>
        <begin position="450"/>
        <end position="538"/>
    </location>
</feature>
<dbReference type="CDD" id="cd00077">
    <property type="entry name" value="HDc"/>
    <property type="match status" value="1"/>
</dbReference>
<evidence type="ECO:0000313" key="4">
    <source>
        <dbReference type="Proteomes" id="UP000027265"/>
    </source>
</evidence>
<evidence type="ECO:0000313" key="3">
    <source>
        <dbReference type="EMBL" id="KDQ65179.1"/>
    </source>
</evidence>
<dbReference type="SUPFAM" id="SSF109604">
    <property type="entry name" value="HD-domain/PDEase-like"/>
    <property type="match status" value="1"/>
</dbReference>
<evidence type="ECO:0000259" key="2">
    <source>
        <dbReference type="PROSITE" id="PS51831"/>
    </source>
</evidence>
<dbReference type="InterPro" id="IPR003607">
    <property type="entry name" value="HD/PDEase_dom"/>
</dbReference>
<dbReference type="PROSITE" id="PS51831">
    <property type="entry name" value="HD"/>
    <property type="match status" value="1"/>
</dbReference>
<feature type="compositionally biased region" description="Basic and acidic residues" evidence="1">
    <location>
        <begin position="519"/>
        <end position="531"/>
    </location>
</feature>
<dbReference type="EMBL" id="KL197709">
    <property type="protein sequence ID" value="KDQ65179.1"/>
    <property type="molecule type" value="Genomic_DNA"/>
</dbReference>
<dbReference type="Pfam" id="PF01966">
    <property type="entry name" value="HD"/>
    <property type="match status" value="1"/>
</dbReference>
<dbReference type="HOGENOM" id="CLU_026821_1_3_1"/>
<dbReference type="PANTHER" id="PTHR11373">
    <property type="entry name" value="DEOXYNUCLEOSIDE TRIPHOSPHATE TRIPHOSPHOHYDROLASE"/>
    <property type="match status" value="1"/>
</dbReference>
<dbReference type="GO" id="GO:0008832">
    <property type="term" value="F:dGTPase activity"/>
    <property type="evidence" value="ECO:0007669"/>
    <property type="project" value="TreeGrafter"/>
</dbReference>
<dbReference type="Gene3D" id="1.10.3210.10">
    <property type="entry name" value="Hypothetical protein af1432"/>
    <property type="match status" value="1"/>
</dbReference>
<dbReference type="PANTHER" id="PTHR11373:SF4">
    <property type="entry name" value="DEOXYNUCLEOSIDE TRIPHOSPHATE TRIPHOSPHOHYDROLASE SAMHD1"/>
    <property type="match status" value="1"/>
</dbReference>
<feature type="domain" description="HD" evidence="2">
    <location>
        <begin position="53"/>
        <end position="187"/>
    </location>
</feature>
<dbReference type="OrthoDB" id="9991235at2759"/>
<dbReference type="GO" id="GO:0005634">
    <property type="term" value="C:nucleus"/>
    <property type="evidence" value="ECO:0007669"/>
    <property type="project" value="TreeGrafter"/>
</dbReference>
<sequence>MSGDRCFSDPIYDYIRICPTVCAFIDSPQFQRLREIKQLGTSYLVWPGASHNRFEHSLGVACLARVMAEHLAKNQPELGITERDVLCVELAGLCHDLGHGPWSHVWDNHFIPKALKGKTWKHEDASEMMFDALVQEMKIDFPPADCEFVKALIAGDPGRCNGREKTFLFEIVANKRNGIDVDKFDYIARDSRAIGEKGNISLTRLIHSARVIENQICYDIKDANQIYELCYTRFSLHKRIYNHKTAKAIEYMIIDALLAADPIMKIAQQIHQPEKYIFLTDDLRGRIQSSDDPRLAEARAILNRVTTRRLYKCVDYKVIDWADRQWFRDNVTPEKIVEAAKNHTLSESEYHENEEDTGLVELEDLEPKHVIVDLAPMHYGMQDKNPLDFVKFYSKHNPDKCATPGPGDVSLLMPAKFAEVLLRIYTKEDRFFGIVQAGYRAILKNRQDDLSPGESSYDYGVDNPPVGALTPTPTLPPTSPRNLSISGSSSKTTPFNVFMTVPRGFPKSPSQGMKMRSQAKREREDDPEAGRAKKRRTA</sequence>
<dbReference type="InParanoid" id="A0A067QDZ5"/>
<protein>
    <recommendedName>
        <fullName evidence="2">HD domain-containing protein</fullName>
    </recommendedName>
</protein>
<name>A0A067QDZ5_9AGAM</name>
<dbReference type="SMART" id="SM00471">
    <property type="entry name" value="HDc"/>
    <property type="match status" value="1"/>
</dbReference>
<dbReference type="Proteomes" id="UP000027265">
    <property type="component" value="Unassembled WGS sequence"/>
</dbReference>
<evidence type="ECO:0000256" key="1">
    <source>
        <dbReference type="SAM" id="MobiDB-lite"/>
    </source>
</evidence>
<keyword evidence="4" id="KW-1185">Reference proteome</keyword>
<dbReference type="InterPro" id="IPR050135">
    <property type="entry name" value="dGTPase-like"/>
</dbReference>
<reference evidence="4" key="1">
    <citation type="journal article" date="2014" name="Proc. Natl. Acad. Sci. U.S.A.">
        <title>Extensive sampling of basidiomycete genomes demonstrates inadequacy of the white-rot/brown-rot paradigm for wood decay fungi.</title>
        <authorList>
            <person name="Riley R."/>
            <person name="Salamov A.A."/>
            <person name="Brown D.W."/>
            <person name="Nagy L.G."/>
            <person name="Floudas D."/>
            <person name="Held B.W."/>
            <person name="Levasseur A."/>
            <person name="Lombard V."/>
            <person name="Morin E."/>
            <person name="Otillar R."/>
            <person name="Lindquist E.A."/>
            <person name="Sun H."/>
            <person name="LaButti K.M."/>
            <person name="Schmutz J."/>
            <person name="Jabbour D."/>
            <person name="Luo H."/>
            <person name="Baker S.E."/>
            <person name="Pisabarro A.G."/>
            <person name="Walton J.D."/>
            <person name="Blanchette R.A."/>
            <person name="Henrissat B."/>
            <person name="Martin F."/>
            <person name="Cullen D."/>
            <person name="Hibbett D.S."/>
            <person name="Grigoriev I.V."/>
        </authorList>
    </citation>
    <scope>NUCLEOTIDE SEQUENCE [LARGE SCALE GENOMIC DNA]</scope>
    <source>
        <strain evidence="4">MUCL 33604</strain>
    </source>
</reference>
<dbReference type="GO" id="GO:0006203">
    <property type="term" value="P:dGTP catabolic process"/>
    <property type="evidence" value="ECO:0007669"/>
    <property type="project" value="TreeGrafter"/>
</dbReference>
<accession>A0A067QDZ5</accession>
<dbReference type="Gene3D" id="3.30.70.2760">
    <property type="match status" value="1"/>
</dbReference>
<gene>
    <name evidence="3" type="ORF">JAAARDRAFT_168116</name>
</gene>
<dbReference type="InterPro" id="IPR006674">
    <property type="entry name" value="HD_domain"/>
</dbReference>
<dbReference type="AlphaFoldDB" id="A0A067QDZ5"/>
<proteinExistence type="predicted"/>
<feature type="compositionally biased region" description="Polar residues" evidence="1">
    <location>
        <begin position="480"/>
        <end position="495"/>
    </location>
</feature>
<dbReference type="STRING" id="933084.A0A067QDZ5"/>